<accession>A0A812CX86</accession>
<dbReference type="AlphaFoldDB" id="A0A812CX86"/>
<dbReference type="EMBL" id="CAHIKZ030002191">
    <property type="protein sequence ID" value="CAE1282596.1"/>
    <property type="molecule type" value="Genomic_DNA"/>
</dbReference>
<keyword evidence="1" id="KW-1133">Transmembrane helix</keyword>
<organism evidence="2 3">
    <name type="scientific">Acanthosepion pharaonis</name>
    <name type="common">Pharaoh cuttlefish</name>
    <name type="synonym">Sepia pharaonis</name>
    <dbReference type="NCBI Taxonomy" id="158019"/>
    <lineage>
        <taxon>Eukaryota</taxon>
        <taxon>Metazoa</taxon>
        <taxon>Spiralia</taxon>
        <taxon>Lophotrochozoa</taxon>
        <taxon>Mollusca</taxon>
        <taxon>Cephalopoda</taxon>
        <taxon>Coleoidea</taxon>
        <taxon>Decapodiformes</taxon>
        <taxon>Sepiida</taxon>
        <taxon>Sepiina</taxon>
        <taxon>Sepiidae</taxon>
        <taxon>Acanthosepion</taxon>
    </lineage>
</organism>
<feature type="transmembrane region" description="Helical" evidence="1">
    <location>
        <begin position="171"/>
        <end position="190"/>
    </location>
</feature>
<keyword evidence="3" id="KW-1185">Reference proteome</keyword>
<keyword evidence="1" id="KW-0472">Membrane</keyword>
<dbReference type="Proteomes" id="UP000597762">
    <property type="component" value="Unassembled WGS sequence"/>
</dbReference>
<keyword evidence="1" id="KW-0812">Transmembrane</keyword>
<name>A0A812CX86_ACAPH</name>
<evidence type="ECO:0000256" key="1">
    <source>
        <dbReference type="SAM" id="Phobius"/>
    </source>
</evidence>
<comment type="caution">
    <text evidence="2">The sequence shown here is derived from an EMBL/GenBank/DDBJ whole genome shotgun (WGS) entry which is preliminary data.</text>
</comment>
<gene>
    <name evidence="2" type="ORF">SPHA_43572</name>
</gene>
<evidence type="ECO:0000313" key="2">
    <source>
        <dbReference type="EMBL" id="CAE1282596.1"/>
    </source>
</evidence>
<reference evidence="2" key="1">
    <citation type="submission" date="2021-01" db="EMBL/GenBank/DDBJ databases">
        <authorList>
            <person name="Li R."/>
            <person name="Bekaert M."/>
        </authorList>
    </citation>
    <scope>NUCLEOTIDE SEQUENCE</scope>
    <source>
        <strain evidence="2">Farmed</strain>
    </source>
</reference>
<proteinExistence type="predicted"/>
<evidence type="ECO:0000313" key="3">
    <source>
        <dbReference type="Proteomes" id="UP000597762"/>
    </source>
</evidence>
<protein>
    <submittedName>
        <fullName evidence="2">Uncharacterized protein</fullName>
    </submittedName>
</protein>
<feature type="transmembrane region" description="Helical" evidence="1">
    <location>
        <begin position="137"/>
        <end position="159"/>
    </location>
</feature>
<sequence>MASTSQCTDFATASNIDYFEKACGTREDEERGESVGLITAGDTELTAVKGSLDLTATVDVDPAQMVDGADLTANVHAVDSIPTMKINVDTSEGVVVETETLDDPMEDELPHEVMAKNDFFKAEFSNPLSFLLILPPLFKISLCIFIYVFLLSIYLSIYLSSLIIYQSIYSVCSYLSIYCIHLFIYLSIYLSIFHEVIYLSMSVYYGESIYLFCISLNSS</sequence>